<evidence type="ECO:0000313" key="4">
    <source>
        <dbReference type="EMBL" id="CAB4685271.1"/>
    </source>
</evidence>
<dbReference type="GO" id="GO:0004252">
    <property type="term" value="F:serine-type endopeptidase activity"/>
    <property type="evidence" value="ECO:0007669"/>
    <property type="project" value="InterPro"/>
</dbReference>
<dbReference type="SMART" id="SM00228">
    <property type="entry name" value="PDZ"/>
    <property type="match status" value="1"/>
</dbReference>
<dbReference type="Gene3D" id="2.30.42.10">
    <property type="match status" value="1"/>
</dbReference>
<dbReference type="SUPFAM" id="SSF50156">
    <property type="entry name" value="PDZ domain-like"/>
    <property type="match status" value="1"/>
</dbReference>
<dbReference type="PRINTS" id="PR00834">
    <property type="entry name" value="PROTEASES2C"/>
</dbReference>
<dbReference type="InterPro" id="IPR051201">
    <property type="entry name" value="Chloro_Bact_Ser_Proteases"/>
</dbReference>
<dbReference type="InterPro" id="IPR009003">
    <property type="entry name" value="Peptidase_S1_PA"/>
</dbReference>
<reference evidence="4" key="1">
    <citation type="submission" date="2020-05" db="EMBL/GenBank/DDBJ databases">
        <authorList>
            <person name="Chiriac C."/>
            <person name="Salcher M."/>
            <person name="Ghai R."/>
            <person name="Kavagutti S V."/>
        </authorList>
    </citation>
    <scope>NUCLEOTIDE SEQUENCE</scope>
</reference>
<keyword evidence="1" id="KW-0645">Protease</keyword>
<dbReference type="Gene3D" id="2.40.10.120">
    <property type="match status" value="1"/>
</dbReference>
<evidence type="ECO:0000259" key="3">
    <source>
        <dbReference type="PROSITE" id="PS50106"/>
    </source>
</evidence>
<feature type="domain" description="PDZ" evidence="3">
    <location>
        <begin position="250"/>
        <end position="312"/>
    </location>
</feature>
<dbReference type="SUPFAM" id="SSF50494">
    <property type="entry name" value="Trypsin-like serine proteases"/>
    <property type="match status" value="1"/>
</dbReference>
<dbReference type="PANTHER" id="PTHR43343">
    <property type="entry name" value="PEPTIDASE S12"/>
    <property type="match status" value="1"/>
</dbReference>
<dbReference type="Pfam" id="PF13180">
    <property type="entry name" value="PDZ_2"/>
    <property type="match status" value="1"/>
</dbReference>
<dbReference type="PANTHER" id="PTHR43343:SF3">
    <property type="entry name" value="PROTEASE DO-LIKE 8, CHLOROPLASTIC"/>
    <property type="match status" value="1"/>
</dbReference>
<dbReference type="EMBL" id="CAEZXP010000001">
    <property type="protein sequence ID" value="CAB4685271.1"/>
    <property type="molecule type" value="Genomic_DNA"/>
</dbReference>
<gene>
    <name evidence="4" type="ORF">UFOPK2399_00241</name>
</gene>
<evidence type="ECO:0000256" key="2">
    <source>
        <dbReference type="ARBA" id="ARBA00022801"/>
    </source>
</evidence>
<dbReference type="AlphaFoldDB" id="A0A6J6NF76"/>
<organism evidence="4">
    <name type="scientific">freshwater metagenome</name>
    <dbReference type="NCBI Taxonomy" id="449393"/>
    <lineage>
        <taxon>unclassified sequences</taxon>
        <taxon>metagenomes</taxon>
        <taxon>ecological metagenomes</taxon>
    </lineage>
</organism>
<evidence type="ECO:0000256" key="1">
    <source>
        <dbReference type="ARBA" id="ARBA00022670"/>
    </source>
</evidence>
<protein>
    <submittedName>
        <fullName evidence="4">Unannotated protein</fullName>
    </submittedName>
</protein>
<dbReference type="InterPro" id="IPR036034">
    <property type="entry name" value="PDZ_sf"/>
</dbReference>
<dbReference type="InterPro" id="IPR001940">
    <property type="entry name" value="Peptidase_S1C"/>
</dbReference>
<accession>A0A6J6NF76</accession>
<dbReference type="PROSITE" id="PS50106">
    <property type="entry name" value="PDZ"/>
    <property type="match status" value="1"/>
</dbReference>
<sequence length="347" mass="34659">MPRYNASMNRYRLLLPLAAISATSLLVGFTTAQATSSHSSNGTAVAASPATALQNAFVSVYKRVSKSVVQIENSSGLGSGIVFDKKGNIVTNYHVVSGSTTFTVTTSSGRQLKGTLVGTFPEDDLAVIHVAGANLAPAAFADSSKLEVGDIAMAIGNPLGLQSSFTEGVVSALGRNEPEGNGYVLRNAIQTSAAINPGNSGGALVDIEGRVIGIPTLAASDPQLGGAAAGIGFAIPSSDVVDIAKQIIQNGHVVNSNRAYLGIQVGDTGAGVYVGAVTAGGPAAKAGLVVGDVITSVNGKATASSDELGTVLAGLKPLQTVTVKVTHQSGATAAVRVTLGEYPGASG</sequence>
<name>A0A6J6NF76_9ZZZZ</name>
<dbReference type="InterPro" id="IPR001478">
    <property type="entry name" value="PDZ"/>
</dbReference>
<dbReference type="Pfam" id="PF13365">
    <property type="entry name" value="Trypsin_2"/>
    <property type="match status" value="1"/>
</dbReference>
<dbReference type="GO" id="GO:0006508">
    <property type="term" value="P:proteolysis"/>
    <property type="evidence" value="ECO:0007669"/>
    <property type="project" value="UniProtKB-KW"/>
</dbReference>
<proteinExistence type="predicted"/>
<keyword evidence="2" id="KW-0378">Hydrolase</keyword>